<comment type="cofactor">
    <cofactor evidence="1">
        <name>Fe(2+)</name>
        <dbReference type="ChEBI" id="CHEBI:29033"/>
    </cofactor>
</comment>
<dbReference type="EMBL" id="JBHSKX010000002">
    <property type="protein sequence ID" value="MFC5367817.1"/>
    <property type="molecule type" value="Genomic_DNA"/>
</dbReference>
<keyword evidence="1" id="KW-0479">Metal-binding</keyword>
<keyword evidence="1" id="KW-0560">Oxidoreductase</keyword>
<accession>A0ABD5RCS4</accession>
<reference evidence="2 3" key="1">
    <citation type="journal article" date="2019" name="Int. J. Syst. Evol. Microbiol.">
        <title>The Global Catalogue of Microorganisms (GCM) 10K type strain sequencing project: providing services to taxonomists for standard genome sequencing and annotation.</title>
        <authorList>
            <consortium name="The Broad Institute Genomics Platform"/>
            <consortium name="The Broad Institute Genome Sequencing Center for Infectious Disease"/>
            <person name="Wu L."/>
            <person name="Ma J."/>
        </authorList>
    </citation>
    <scope>NUCLEOTIDE SEQUENCE [LARGE SCALE GENOMIC DNA]</scope>
    <source>
        <strain evidence="2 3">CGMCC 1.12237</strain>
    </source>
</reference>
<evidence type="ECO:0000313" key="2">
    <source>
        <dbReference type="EMBL" id="MFC5367817.1"/>
    </source>
</evidence>
<comment type="catalytic activity">
    <reaction evidence="1">
        <text>all-trans-beta-carotene + O2 = 2 all-trans-retinal</text>
        <dbReference type="Rhea" id="RHEA:32887"/>
        <dbReference type="ChEBI" id="CHEBI:15379"/>
        <dbReference type="ChEBI" id="CHEBI:17579"/>
        <dbReference type="ChEBI" id="CHEBI:17898"/>
        <dbReference type="EC" id="1.13.11.63"/>
    </reaction>
</comment>
<keyword evidence="1" id="KW-0472">Membrane</keyword>
<feature type="transmembrane region" description="Helical" evidence="1">
    <location>
        <begin position="227"/>
        <end position="250"/>
    </location>
</feature>
<dbReference type="HAMAP" id="MF_02093">
    <property type="entry name" value="Beta_carotene_diox"/>
    <property type="match status" value="1"/>
</dbReference>
<dbReference type="GO" id="GO:0005506">
    <property type="term" value="F:iron ion binding"/>
    <property type="evidence" value="ECO:0007669"/>
    <property type="project" value="UniProtKB-UniRule"/>
</dbReference>
<comment type="similarity">
    <text evidence="1">Belongs to the Brp/Blh beta-carotene diooxygenase family.</text>
</comment>
<dbReference type="RefSeq" id="WP_227230064.1">
    <property type="nucleotide sequence ID" value="NZ_JAJCVJ010000002.1"/>
</dbReference>
<dbReference type="Pfam" id="PF15461">
    <property type="entry name" value="BCD"/>
    <property type="match status" value="1"/>
</dbReference>
<organism evidence="2 3">
    <name type="scientific">Salinirubrum litoreum</name>
    <dbReference type="NCBI Taxonomy" id="1126234"/>
    <lineage>
        <taxon>Archaea</taxon>
        <taxon>Methanobacteriati</taxon>
        <taxon>Methanobacteriota</taxon>
        <taxon>Stenosarchaea group</taxon>
        <taxon>Halobacteria</taxon>
        <taxon>Halobacteriales</taxon>
        <taxon>Haloferacaceae</taxon>
        <taxon>Salinirubrum</taxon>
    </lineage>
</organism>
<comment type="caution">
    <text evidence="1">Lacks conserved residue(s) required for the propagation of feature annotation.</text>
</comment>
<keyword evidence="1" id="KW-0812">Transmembrane</keyword>
<evidence type="ECO:0000256" key="1">
    <source>
        <dbReference type="HAMAP-Rule" id="MF_02093"/>
    </source>
</evidence>
<dbReference type="GO" id="GO:0016121">
    <property type="term" value="P:carotene catabolic process"/>
    <property type="evidence" value="ECO:0007669"/>
    <property type="project" value="UniProtKB-UniRule"/>
</dbReference>
<keyword evidence="1" id="KW-1003">Cell membrane</keyword>
<comment type="subcellular location">
    <subcellularLocation>
        <location evidence="1">Cell membrane</location>
        <topology evidence="1">Multi-pass membrane protein</topology>
    </subcellularLocation>
</comment>
<dbReference type="InterPro" id="IPR022270">
    <property type="entry name" value="Blh_diox"/>
</dbReference>
<feature type="transmembrane region" description="Helical" evidence="1">
    <location>
        <begin position="297"/>
        <end position="318"/>
    </location>
</feature>
<dbReference type="GO" id="GO:0010436">
    <property type="term" value="F:carotenoid dioxygenase activity"/>
    <property type="evidence" value="ECO:0007669"/>
    <property type="project" value="UniProtKB-UniRule"/>
</dbReference>
<proteinExistence type="inferred from homology"/>
<sequence>MGVETRTPHSTHVRSLVVGENRPLTVSRLALVGLAVAFLGLRAAEVTIPMQWQAGVYLLGMVAMNLPHGGYEHFSNLRRRGIAFQSTYLALYLGGIGAFVALFFLSPVLGLAVACGVAVAKGGHGGLHVMDATTGTGHLQSRVQRALAAAVRGGAVMVVPLFAFPGTFHTFSSLMVGIFEPGALGPYAANFETTRLLAGGGYALALGTHLGLGFVRRDGSGSWVADAVDSVLLAGYFLVVPVVVAVGLYFPFWYSARQVAREVEIDGRDSRLDPDESDETADLLGFLDSEDTRVVTLGAWGVLVVGSVATFGLAALLYTLSPNPLGGSTLLVGGVAFWSVFVSIIALPHVVVGSWFDHDGGIWYVP</sequence>
<feature type="transmembrane region" description="Helical" evidence="1">
    <location>
        <begin position="91"/>
        <end position="120"/>
    </location>
</feature>
<keyword evidence="3" id="KW-1185">Reference proteome</keyword>
<protein>
    <recommendedName>
        <fullName evidence="1">Probable beta-carotene 15,15'-dioxygenase</fullName>
        <ecNumber evidence="1">1.13.11.63</ecNumber>
    </recommendedName>
</protein>
<dbReference type="EC" id="1.13.11.63" evidence="1"/>
<feature type="transmembrane region" description="Helical" evidence="1">
    <location>
        <begin position="196"/>
        <end position="215"/>
    </location>
</feature>
<dbReference type="NCBIfam" id="TIGR03753">
    <property type="entry name" value="blh_monoox"/>
    <property type="match status" value="1"/>
</dbReference>
<keyword evidence="1" id="KW-1133">Transmembrane helix</keyword>
<comment type="function">
    <text evidence="1">Catalyzes the cleavage of beta-carotene at its central double bond (15,15') to yield two molecules of all-trans-retinal.</text>
</comment>
<gene>
    <name evidence="2" type="ORF">ACFPJ5_12830</name>
</gene>
<feature type="transmembrane region" description="Helical" evidence="1">
    <location>
        <begin position="330"/>
        <end position="356"/>
    </location>
</feature>
<keyword evidence="1" id="KW-0408">Iron</keyword>
<evidence type="ECO:0000313" key="3">
    <source>
        <dbReference type="Proteomes" id="UP001596201"/>
    </source>
</evidence>
<comment type="caution">
    <text evidence="2">The sequence shown here is derived from an EMBL/GenBank/DDBJ whole genome shotgun (WGS) entry which is preliminary data.</text>
</comment>
<dbReference type="GO" id="GO:0005886">
    <property type="term" value="C:plasma membrane"/>
    <property type="evidence" value="ECO:0007669"/>
    <property type="project" value="UniProtKB-SubCell"/>
</dbReference>
<keyword evidence="1" id="KW-0223">Dioxygenase</keyword>
<dbReference type="Proteomes" id="UP001596201">
    <property type="component" value="Unassembled WGS sequence"/>
</dbReference>
<dbReference type="GO" id="GO:0003834">
    <property type="term" value="F:beta-carotene 15,15'-dioxygenase activity"/>
    <property type="evidence" value="ECO:0007669"/>
    <property type="project" value="UniProtKB-EC"/>
</dbReference>
<dbReference type="AlphaFoldDB" id="A0ABD5RCS4"/>
<name>A0ABD5RCS4_9EURY</name>